<dbReference type="OrthoDB" id="6255412at2759"/>
<dbReference type="AlphaFoldDB" id="A0A3P6PS05"/>
<organism evidence="6 7">
    <name type="scientific">Dibothriocephalus latus</name>
    <name type="common">Fish tapeworm</name>
    <name type="synonym">Diphyllobothrium latum</name>
    <dbReference type="NCBI Taxonomy" id="60516"/>
    <lineage>
        <taxon>Eukaryota</taxon>
        <taxon>Metazoa</taxon>
        <taxon>Spiralia</taxon>
        <taxon>Lophotrochozoa</taxon>
        <taxon>Platyhelminthes</taxon>
        <taxon>Cestoda</taxon>
        <taxon>Eucestoda</taxon>
        <taxon>Diphyllobothriidea</taxon>
        <taxon>Diphyllobothriidae</taxon>
        <taxon>Dibothriocephalus</taxon>
    </lineage>
</organism>
<sequence length="178" mass="20067">MTILDISCNRLSDSSLFGSHPDFIHQLGLTDAYLRLSSPPKPPPLQGLKNLRFLDLSGNPNLCVFSSRGFKSTDKQTPRDCILPSRIEELLVADCSITHLRTFQCLRSLQKIDLSGNKIIDLRELGNLKSARFLSKINLKENPVCGQENYRLHVILQLPQLALLDDEAITEQEKHFNA</sequence>
<keyword evidence="7" id="KW-1185">Reference proteome</keyword>
<dbReference type="PANTHER" id="PTHR10552">
    <property type="entry name" value="U2 SMALL NUCLEAR RIBONUCLEOPROTEIN A"/>
    <property type="match status" value="1"/>
</dbReference>
<evidence type="ECO:0008006" key="8">
    <source>
        <dbReference type="Google" id="ProtNLM"/>
    </source>
</evidence>
<evidence type="ECO:0000256" key="5">
    <source>
        <dbReference type="ARBA" id="ARBA00024196"/>
    </source>
</evidence>
<accession>A0A3P6PS05</accession>
<protein>
    <recommendedName>
        <fullName evidence="8">U2A'/phosphoprotein 32 family A C-terminal domain-containing protein</fullName>
    </recommendedName>
</protein>
<keyword evidence="4" id="KW-0539">Nucleus</keyword>
<evidence type="ECO:0000256" key="1">
    <source>
        <dbReference type="ARBA" id="ARBA00004123"/>
    </source>
</evidence>
<proteinExistence type="inferred from homology"/>
<name>A0A3P6PS05_DIBLA</name>
<dbReference type="GO" id="GO:0005686">
    <property type="term" value="C:U2 snRNP"/>
    <property type="evidence" value="ECO:0007669"/>
    <property type="project" value="TreeGrafter"/>
</dbReference>
<dbReference type="PANTHER" id="PTHR10552:SF6">
    <property type="entry name" value="U2 SMALL NUCLEAR RIBONUCLEOPROTEIN A"/>
    <property type="match status" value="1"/>
</dbReference>
<dbReference type="GO" id="GO:0030620">
    <property type="term" value="F:U2 snRNA binding"/>
    <property type="evidence" value="ECO:0007669"/>
    <property type="project" value="InterPro"/>
</dbReference>
<dbReference type="GO" id="GO:0000398">
    <property type="term" value="P:mRNA splicing, via spliceosome"/>
    <property type="evidence" value="ECO:0007669"/>
    <property type="project" value="InterPro"/>
</dbReference>
<reference evidence="6 7" key="1">
    <citation type="submission" date="2018-11" db="EMBL/GenBank/DDBJ databases">
        <authorList>
            <consortium name="Pathogen Informatics"/>
        </authorList>
    </citation>
    <scope>NUCLEOTIDE SEQUENCE [LARGE SCALE GENOMIC DNA]</scope>
</reference>
<evidence type="ECO:0000256" key="4">
    <source>
        <dbReference type="ARBA" id="ARBA00023242"/>
    </source>
</evidence>
<dbReference type="InterPro" id="IPR044640">
    <property type="entry name" value="RU2A"/>
</dbReference>
<keyword evidence="3" id="KW-0677">Repeat</keyword>
<evidence type="ECO:0000256" key="3">
    <source>
        <dbReference type="ARBA" id="ARBA00022737"/>
    </source>
</evidence>
<evidence type="ECO:0000256" key="2">
    <source>
        <dbReference type="ARBA" id="ARBA00022614"/>
    </source>
</evidence>
<dbReference type="PROSITE" id="PS51450">
    <property type="entry name" value="LRR"/>
    <property type="match status" value="1"/>
</dbReference>
<evidence type="ECO:0000313" key="7">
    <source>
        <dbReference type="Proteomes" id="UP000281553"/>
    </source>
</evidence>
<gene>
    <name evidence="6" type="ORF">DILT_LOCUS1334</name>
</gene>
<dbReference type="SUPFAM" id="SSF52075">
    <property type="entry name" value="Outer arm dynein light chain 1"/>
    <property type="match status" value="1"/>
</dbReference>
<comment type="similarity">
    <text evidence="5">Belongs to the U2 small nuclear ribonucleoprotein A family.</text>
</comment>
<dbReference type="Proteomes" id="UP000281553">
    <property type="component" value="Unassembled WGS sequence"/>
</dbReference>
<evidence type="ECO:0000313" key="6">
    <source>
        <dbReference type="EMBL" id="VDK42626.1"/>
    </source>
</evidence>
<dbReference type="Pfam" id="PF13516">
    <property type="entry name" value="LRR_6"/>
    <property type="match status" value="1"/>
</dbReference>
<dbReference type="EMBL" id="UYRU01008607">
    <property type="protein sequence ID" value="VDK42626.1"/>
    <property type="molecule type" value="Genomic_DNA"/>
</dbReference>
<dbReference type="Pfam" id="PF14580">
    <property type="entry name" value="LRR_9"/>
    <property type="match status" value="1"/>
</dbReference>
<keyword evidence="2" id="KW-0433">Leucine-rich repeat</keyword>
<comment type="subcellular location">
    <subcellularLocation>
        <location evidence="1">Nucleus</location>
    </subcellularLocation>
</comment>
<dbReference type="InterPro" id="IPR001611">
    <property type="entry name" value="Leu-rich_rpt"/>
</dbReference>
<dbReference type="Gene3D" id="3.80.10.10">
    <property type="entry name" value="Ribonuclease Inhibitor"/>
    <property type="match status" value="2"/>
</dbReference>
<dbReference type="InterPro" id="IPR032675">
    <property type="entry name" value="LRR_dom_sf"/>
</dbReference>